<keyword evidence="3" id="KW-1185">Reference proteome</keyword>
<comment type="caution">
    <text evidence="2">The sequence shown here is derived from an EMBL/GenBank/DDBJ whole genome shotgun (WGS) entry which is preliminary data.</text>
</comment>
<protein>
    <recommendedName>
        <fullName evidence="1">T6SS Transcription factor RovC-like DNA binding domain-containing protein</fullName>
    </recommendedName>
</protein>
<name>T0GGU4_9SPHN</name>
<dbReference type="InterPro" id="IPR018754">
    <property type="entry name" value="RovC-like_DNA-bd"/>
</dbReference>
<reference evidence="2 3" key="1">
    <citation type="journal article" date="2013" name="Genome Announc.">
        <title>Draft Genome Sequence of a Hexachlorocyclohexane-Degrading Bacterium, Sphingobium baderi Strain LL03T.</title>
        <authorList>
            <person name="Kaur J."/>
            <person name="Verma H."/>
            <person name="Tripathi C."/>
            <person name="Khurana J.P."/>
            <person name="Lal R."/>
        </authorList>
    </citation>
    <scope>NUCLEOTIDE SEQUENCE [LARGE SCALE GENOMIC DNA]</scope>
    <source>
        <strain evidence="2 3">LL03</strain>
    </source>
</reference>
<dbReference type="Proteomes" id="UP000015524">
    <property type="component" value="Unassembled WGS sequence"/>
</dbReference>
<organism evidence="2 3">
    <name type="scientific">Sphingobium baderi LL03</name>
    <dbReference type="NCBI Taxonomy" id="1114964"/>
    <lineage>
        <taxon>Bacteria</taxon>
        <taxon>Pseudomonadati</taxon>
        <taxon>Pseudomonadota</taxon>
        <taxon>Alphaproteobacteria</taxon>
        <taxon>Sphingomonadales</taxon>
        <taxon>Sphingomonadaceae</taxon>
        <taxon>Sphingobium</taxon>
    </lineage>
</organism>
<evidence type="ECO:0000313" key="2">
    <source>
        <dbReference type="EMBL" id="EQB02956.1"/>
    </source>
</evidence>
<gene>
    <name evidence="2" type="ORF">L485_07225</name>
</gene>
<dbReference type="OrthoDB" id="9811330at2"/>
<sequence>MEGRHFNDCAPDDARLTAYDEDHLADYLHLLDADDAGADWPDVAALVFGIDPAAEPDRAKAMHASHLARARWMTEVGYAYLLGPRATK</sequence>
<proteinExistence type="predicted"/>
<dbReference type="EMBL" id="ATIB01000046">
    <property type="protein sequence ID" value="EQB02956.1"/>
    <property type="molecule type" value="Genomic_DNA"/>
</dbReference>
<dbReference type="RefSeq" id="WP_021244377.1">
    <property type="nucleotide sequence ID" value="NZ_ATIB01000046.1"/>
</dbReference>
<dbReference type="AlphaFoldDB" id="T0GGU4"/>
<evidence type="ECO:0000259" key="1">
    <source>
        <dbReference type="Pfam" id="PF10074"/>
    </source>
</evidence>
<dbReference type="eggNOG" id="ENOG5032Z6E">
    <property type="taxonomic scope" value="Bacteria"/>
</dbReference>
<dbReference type="Pfam" id="PF10074">
    <property type="entry name" value="RovC_DNA-bd"/>
    <property type="match status" value="1"/>
</dbReference>
<evidence type="ECO:0000313" key="3">
    <source>
        <dbReference type="Proteomes" id="UP000015524"/>
    </source>
</evidence>
<accession>T0GGU4</accession>
<dbReference type="PATRIC" id="fig|1114964.3.peg.1404"/>
<feature type="domain" description="T6SS Transcription factor RovC-like DNA binding" evidence="1">
    <location>
        <begin position="11"/>
        <end position="82"/>
    </location>
</feature>